<gene>
    <name evidence="2" type="ORF">E2I14_01360</name>
</gene>
<dbReference type="EMBL" id="SMYL01000001">
    <property type="protein sequence ID" value="TDK68751.1"/>
    <property type="molecule type" value="Genomic_DNA"/>
</dbReference>
<keyword evidence="1" id="KW-0472">Membrane</keyword>
<dbReference type="InterPro" id="IPR018706">
    <property type="entry name" value="DUF2214_membrane"/>
</dbReference>
<reference evidence="2 3" key="1">
    <citation type="submission" date="2019-03" db="EMBL/GenBank/DDBJ databases">
        <title>Sapientia aquatica gen. nov., sp. nov., isolated from a crater lake.</title>
        <authorList>
            <person name="Felfoldi T."/>
            <person name="Szabo A."/>
            <person name="Toth E."/>
            <person name="Schumann P."/>
            <person name="Keki Z."/>
            <person name="Marialigeti K."/>
            <person name="Mathe I."/>
        </authorList>
    </citation>
    <scope>NUCLEOTIDE SEQUENCE [LARGE SCALE GENOMIC DNA]</scope>
    <source>
        <strain evidence="2 3">SA-152</strain>
    </source>
</reference>
<dbReference type="AlphaFoldDB" id="A0A4R5W6G1"/>
<organism evidence="2 3">
    <name type="scientific">Sapientia aquatica</name>
    <dbReference type="NCBI Taxonomy" id="1549640"/>
    <lineage>
        <taxon>Bacteria</taxon>
        <taxon>Pseudomonadati</taxon>
        <taxon>Pseudomonadota</taxon>
        <taxon>Betaproteobacteria</taxon>
        <taxon>Burkholderiales</taxon>
        <taxon>Oxalobacteraceae</taxon>
        <taxon>Sapientia</taxon>
    </lineage>
</organism>
<protein>
    <submittedName>
        <fullName evidence="2">DUF2214 family protein</fullName>
    </submittedName>
</protein>
<feature type="transmembrane region" description="Helical" evidence="1">
    <location>
        <begin position="6"/>
        <end position="27"/>
    </location>
</feature>
<feature type="transmembrane region" description="Helical" evidence="1">
    <location>
        <begin position="75"/>
        <end position="99"/>
    </location>
</feature>
<dbReference type="OrthoDB" id="826511at2"/>
<name>A0A4R5W6G1_9BURK</name>
<evidence type="ECO:0000313" key="3">
    <source>
        <dbReference type="Proteomes" id="UP000294829"/>
    </source>
</evidence>
<keyword evidence="1" id="KW-0812">Transmembrane</keyword>
<dbReference type="Proteomes" id="UP000294829">
    <property type="component" value="Unassembled WGS sequence"/>
</dbReference>
<keyword evidence="1" id="KW-1133">Transmembrane helix</keyword>
<feature type="transmembrane region" description="Helical" evidence="1">
    <location>
        <begin position="120"/>
        <end position="143"/>
    </location>
</feature>
<comment type="caution">
    <text evidence="2">The sequence shown here is derived from an EMBL/GenBank/DDBJ whole genome shotgun (WGS) entry which is preliminary data.</text>
</comment>
<keyword evidence="3" id="KW-1185">Reference proteome</keyword>
<feature type="transmembrane region" description="Helical" evidence="1">
    <location>
        <begin position="39"/>
        <end position="63"/>
    </location>
</feature>
<sequence length="150" mass="16685">MSAYFAFFHHIAAFALMTALALELVLLNGELSVLRAKQLMRVDLIYGTAAGLVLLIGLLRVFYFEKGSFYYFHNFYFHLKLGVFLLVGLPSIIPTMEFLSWRKIAAKGELPVIAPKKLKLIKLIIHLELLGIVVILFCAAQMAKGAGVIG</sequence>
<accession>A0A4R5W6G1</accession>
<evidence type="ECO:0000313" key="2">
    <source>
        <dbReference type="EMBL" id="TDK68751.1"/>
    </source>
</evidence>
<evidence type="ECO:0000256" key="1">
    <source>
        <dbReference type="SAM" id="Phobius"/>
    </source>
</evidence>
<proteinExistence type="predicted"/>
<dbReference type="Pfam" id="PF09980">
    <property type="entry name" value="DUF2214"/>
    <property type="match status" value="1"/>
</dbReference>